<evidence type="ECO:0000256" key="1">
    <source>
        <dbReference type="SAM" id="MobiDB-lite"/>
    </source>
</evidence>
<keyword evidence="2" id="KW-0472">Membrane</keyword>
<gene>
    <name evidence="3" type="ORF">EB796_024941</name>
</gene>
<organism evidence="3 4">
    <name type="scientific">Bugula neritina</name>
    <name type="common">Brown bryozoan</name>
    <name type="synonym">Sertularia neritina</name>
    <dbReference type="NCBI Taxonomy" id="10212"/>
    <lineage>
        <taxon>Eukaryota</taxon>
        <taxon>Metazoa</taxon>
        <taxon>Spiralia</taxon>
        <taxon>Lophotrochozoa</taxon>
        <taxon>Bryozoa</taxon>
        <taxon>Gymnolaemata</taxon>
        <taxon>Cheilostomatida</taxon>
        <taxon>Flustrina</taxon>
        <taxon>Buguloidea</taxon>
        <taxon>Bugulidae</taxon>
        <taxon>Bugula</taxon>
    </lineage>
</organism>
<name>A0A7J7IT91_BUGNE</name>
<keyword evidence="4" id="KW-1185">Reference proteome</keyword>
<accession>A0A7J7IT91</accession>
<evidence type="ECO:0000313" key="4">
    <source>
        <dbReference type="Proteomes" id="UP000593567"/>
    </source>
</evidence>
<comment type="caution">
    <text evidence="3">The sequence shown here is derived from an EMBL/GenBank/DDBJ whole genome shotgun (WGS) entry which is preliminary data.</text>
</comment>
<dbReference type="EMBL" id="VXIV02003472">
    <property type="protein sequence ID" value="KAF6016756.1"/>
    <property type="molecule type" value="Genomic_DNA"/>
</dbReference>
<feature type="region of interest" description="Disordered" evidence="1">
    <location>
        <begin position="76"/>
        <end position="109"/>
    </location>
</feature>
<sequence length="109" mass="12507">MLFKTYFYALLELVQSIYHRSTMTTEIYVTVAIIVVVCKIAFWALWCLCKNRAAEHRQEAVQKSGVTFVNLESRVVPPEAPQGNHPYNRLDEEEDDVPPVPSDPRLCPI</sequence>
<proteinExistence type="predicted"/>
<feature type="transmembrane region" description="Helical" evidence="2">
    <location>
        <begin position="27"/>
        <end position="48"/>
    </location>
</feature>
<evidence type="ECO:0000256" key="2">
    <source>
        <dbReference type="SAM" id="Phobius"/>
    </source>
</evidence>
<keyword evidence="2" id="KW-1133">Transmembrane helix</keyword>
<evidence type="ECO:0000313" key="3">
    <source>
        <dbReference type="EMBL" id="KAF6016756.1"/>
    </source>
</evidence>
<protein>
    <submittedName>
        <fullName evidence="3">Uncharacterized protein</fullName>
    </submittedName>
</protein>
<reference evidence="3" key="1">
    <citation type="submission" date="2020-06" db="EMBL/GenBank/DDBJ databases">
        <title>Draft genome of Bugula neritina, a colonial animal packing powerful symbionts and potential medicines.</title>
        <authorList>
            <person name="Rayko M."/>
        </authorList>
    </citation>
    <scope>NUCLEOTIDE SEQUENCE [LARGE SCALE GENOMIC DNA]</scope>
    <source>
        <strain evidence="3">Kwan_BN1</strain>
    </source>
</reference>
<dbReference type="AlphaFoldDB" id="A0A7J7IT91"/>
<keyword evidence="2" id="KW-0812">Transmembrane</keyword>
<dbReference type="Proteomes" id="UP000593567">
    <property type="component" value="Unassembled WGS sequence"/>
</dbReference>